<sequence>MSFKKILRIHEVMNKTGLSKTTAYRLARNPSSGFPASVKLTEKTIGWYEHEIDAWIESRRTA</sequence>
<dbReference type="Proteomes" id="UP001236657">
    <property type="component" value="Chromosome"/>
</dbReference>
<organism evidence="1 2">
    <name type="scientific">Thiothrix lacustris</name>
    <dbReference type="NCBI Taxonomy" id="525917"/>
    <lineage>
        <taxon>Bacteria</taxon>
        <taxon>Pseudomonadati</taxon>
        <taxon>Pseudomonadota</taxon>
        <taxon>Gammaproteobacteria</taxon>
        <taxon>Thiotrichales</taxon>
        <taxon>Thiotrichaceae</taxon>
        <taxon>Thiothrix</taxon>
    </lineage>
</organism>
<proteinExistence type="predicted"/>
<gene>
    <name evidence="1" type="ORF">RCF98_14335</name>
</gene>
<dbReference type="InterPro" id="IPR010260">
    <property type="entry name" value="AlpA"/>
</dbReference>
<protein>
    <submittedName>
        <fullName evidence="1">AlpA family phage regulatory protein</fullName>
    </submittedName>
</protein>
<dbReference type="Gene3D" id="1.10.238.160">
    <property type="match status" value="1"/>
</dbReference>
<dbReference type="PANTHER" id="PTHR36154">
    <property type="entry name" value="DNA-BINDING TRANSCRIPTIONAL ACTIVATOR ALPA"/>
    <property type="match status" value="1"/>
</dbReference>
<dbReference type="PANTHER" id="PTHR36154:SF1">
    <property type="entry name" value="DNA-BINDING TRANSCRIPTIONAL ACTIVATOR ALPA"/>
    <property type="match status" value="1"/>
</dbReference>
<dbReference type="Pfam" id="PF05930">
    <property type="entry name" value="Phage_AlpA"/>
    <property type="match status" value="1"/>
</dbReference>
<keyword evidence="2" id="KW-1185">Reference proteome</keyword>
<accession>A0ABY9MPH3</accession>
<evidence type="ECO:0000313" key="1">
    <source>
        <dbReference type="EMBL" id="WML90141.1"/>
    </source>
</evidence>
<reference evidence="1 2" key="1">
    <citation type="submission" date="2023-08" db="EMBL/GenBank/DDBJ databases">
        <title>New molecular markers tilS and rpoB for phylogenetic and monitoring studies of the genus Thiothrix biodiversity.</title>
        <authorList>
            <person name="Ravin N.V."/>
            <person name="Smolyakov D."/>
            <person name="Markov N.D."/>
            <person name="Beletsky A.V."/>
            <person name="Mardanov A.V."/>
            <person name="Rudenko T.S."/>
            <person name="Grabovich M.Y."/>
        </authorList>
    </citation>
    <scope>NUCLEOTIDE SEQUENCE [LARGE SCALE GENOMIC DNA]</scope>
    <source>
        <strain evidence="1 2">MK1</strain>
    </source>
</reference>
<dbReference type="RefSeq" id="WP_308894526.1">
    <property type="nucleotide sequence ID" value="NZ_CP133218.1"/>
</dbReference>
<dbReference type="EMBL" id="CP133218">
    <property type="protein sequence ID" value="WML90141.1"/>
    <property type="molecule type" value="Genomic_DNA"/>
</dbReference>
<evidence type="ECO:0000313" key="2">
    <source>
        <dbReference type="Proteomes" id="UP001236657"/>
    </source>
</evidence>
<name>A0ABY9MPH3_9GAMM</name>
<dbReference type="InterPro" id="IPR052931">
    <property type="entry name" value="Prophage_regulatory_activator"/>
</dbReference>